<keyword evidence="3" id="KW-1185">Reference proteome</keyword>
<dbReference type="GO" id="GO:2001069">
    <property type="term" value="F:glycogen binding"/>
    <property type="evidence" value="ECO:0007669"/>
    <property type="project" value="TreeGrafter"/>
</dbReference>
<reference evidence="2" key="1">
    <citation type="submission" date="2020-06" db="EMBL/GenBank/DDBJ databases">
        <title>Draft genome of Bugula neritina, a colonial animal packing powerful symbionts and potential medicines.</title>
        <authorList>
            <person name="Rayko M."/>
        </authorList>
    </citation>
    <scope>NUCLEOTIDE SEQUENCE [LARGE SCALE GENOMIC DNA]</scope>
    <source>
        <strain evidence="2">Kwan_BN1</strain>
    </source>
</reference>
<accession>A0A7J7IWC3</accession>
<dbReference type="InterPro" id="IPR050782">
    <property type="entry name" value="PP1_regulatory_subunit_3"/>
</dbReference>
<gene>
    <name evidence="2" type="ORF">EB796_023996</name>
</gene>
<dbReference type="GO" id="GO:0000164">
    <property type="term" value="C:protein phosphatase type 1 complex"/>
    <property type="evidence" value="ECO:0007669"/>
    <property type="project" value="TreeGrafter"/>
</dbReference>
<evidence type="ECO:0000313" key="2">
    <source>
        <dbReference type="EMBL" id="KAF6017714.1"/>
    </source>
</evidence>
<dbReference type="Pfam" id="PF03370">
    <property type="entry name" value="CBM_21"/>
    <property type="match status" value="1"/>
</dbReference>
<evidence type="ECO:0000313" key="3">
    <source>
        <dbReference type="Proteomes" id="UP000593567"/>
    </source>
</evidence>
<dbReference type="PANTHER" id="PTHR12307:SF36">
    <property type="entry name" value="GLYCOGEN-BINDING SUBUNIT 76A"/>
    <property type="match status" value="1"/>
</dbReference>
<evidence type="ECO:0000259" key="1">
    <source>
        <dbReference type="PROSITE" id="PS51159"/>
    </source>
</evidence>
<protein>
    <submittedName>
        <fullName evidence="2">PPP1R3C</fullName>
    </submittedName>
</protein>
<dbReference type="InterPro" id="IPR005036">
    <property type="entry name" value="CBM21_dom"/>
</dbReference>
<dbReference type="InterPro" id="IPR038175">
    <property type="entry name" value="CBM21_dom_sf"/>
</dbReference>
<dbReference type="OrthoDB" id="1881at2759"/>
<sequence length="279" mass="31763">MFLSPSINYPKYIQPYPTSYITDCMSSCKLPKHVDLHEQQSLGVRKSNLSLIKESTKKKVSFADSVGLDLVQVRHMTEGRDTPPNLSPNIFRSLEPDNKNSAAPSLALAFQQPASDYTKFTQSVINNSVSLENISLNGNVIVGTVGVKNIAFEKKVVVRFTYDNWLTSEDVPAHYINNGLGHSRDSGRIPAIDTFSFTHEVPTDKLTHHDIQFVVCYHCCGQEFWDNNRSKNYHINVHRDSNNNNSSPFSFSKHPLFHVENWTEFAIWKSLESDYSPYW</sequence>
<feature type="domain" description="CBM21" evidence="1">
    <location>
        <begin position="121"/>
        <end position="236"/>
    </location>
</feature>
<dbReference type="PROSITE" id="PS51159">
    <property type="entry name" value="CBM21"/>
    <property type="match status" value="1"/>
</dbReference>
<dbReference type="PANTHER" id="PTHR12307">
    <property type="entry name" value="PROTEIN PHOSPHATASE 1 REGULATORY SUBUNIT"/>
    <property type="match status" value="1"/>
</dbReference>
<dbReference type="Proteomes" id="UP000593567">
    <property type="component" value="Unassembled WGS sequence"/>
</dbReference>
<dbReference type="GO" id="GO:0005979">
    <property type="term" value="P:regulation of glycogen biosynthetic process"/>
    <property type="evidence" value="ECO:0007669"/>
    <property type="project" value="TreeGrafter"/>
</dbReference>
<comment type="caution">
    <text evidence="2">The sequence shown here is derived from an EMBL/GenBank/DDBJ whole genome shotgun (WGS) entry which is preliminary data.</text>
</comment>
<dbReference type="Gene3D" id="2.60.40.2440">
    <property type="entry name" value="Carbohydrate binding type-21 domain"/>
    <property type="match status" value="1"/>
</dbReference>
<proteinExistence type="predicted"/>
<organism evidence="2 3">
    <name type="scientific">Bugula neritina</name>
    <name type="common">Brown bryozoan</name>
    <name type="synonym">Sertularia neritina</name>
    <dbReference type="NCBI Taxonomy" id="10212"/>
    <lineage>
        <taxon>Eukaryota</taxon>
        <taxon>Metazoa</taxon>
        <taxon>Spiralia</taxon>
        <taxon>Lophotrochozoa</taxon>
        <taxon>Bryozoa</taxon>
        <taxon>Gymnolaemata</taxon>
        <taxon>Cheilostomatida</taxon>
        <taxon>Flustrina</taxon>
        <taxon>Buguloidea</taxon>
        <taxon>Bugulidae</taxon>
        <taxon>Bugula</taxon>
    </lineage>
</organism>
<dbReference type="EMBL" id="VXIV02003366">
    <property type="protein sequence ID" value="KAF6017714.1"/>
    <property type="molecule type" value="Genomic_DNA"/>
</dbReference>
<name>A0A7J7IWC3_BUGNE</name>
<dbReference type="AlphaFoldDB" id="A0A7J7IWC3"/>
<dbReference type="GO" id="GO:0008157">
    <property type="term" value="F:protein phosphatase 1 binding"/>
    <property type="evidence" value="ECO:0007669"/>
    <property type="project" value="TreeGrafter"/>
</dbReference>